<evidence type="ECO:0000313" key="1">
    <source>
        <dbReference type="EMBL" id="QJA76172.1"/>
    </source>
</evidence>
<protein>
    <submittedName>
        <fullName evidence="1">Putative tetratricopeptide repeat protein</fullName>
    </submittedName>
</protein>
<dbReference type="SUPFAM" id="SSF48452">
    <property type="entry name" value="TPR-like"/>
    <property type="match status" value="1"/>
</dbReference>
<dbReference type="AlphaFoldDB" id="A0A6M3K4A9"/>
<sequence>MADGHRRLKSSRWYLGAVYFERAGRWEEMLYCAQKAYALDSTIKVMLAYQGRALIELQRYDEAEVVLLAHLKNNPWDLNTLTNLTIAYVRSSRIPQAAEIAKRREAIINP</sequence>
<accession>A0A6M3K4A9</accession>
<dbReference type="InterPro" id="IPR011990">
    <property type="entry name" value="TPR-like_helical_dom_sf"/>
</dbReference>
<evidence type="ECO:0000313" key="2">
    <source>
        <dbReference type="EMBL" id="QJA90318.1"/>
    </source>
</evidence>
<dbReference type="EMBL" id="MT142905">
    <property type="protein sequence ID" value="QJA90318.1"/>
    <property type="molecule type" value="Genomic_DNA"/>
</dbReference>
<dbReference type="EMBL" id="MT142209">
    <property type="protein sequence ID" value="QJA76172.1"/>
    <property type="molecule type" value="Genomic_DNA"/>
</dbReference>
<dbReference type="Gene3D" id="1.25.40.10">
    <property type="entry name" value="Tetratricopeptide repeat domain"/>
    <property type="match status" value="1"/>
</dbReference>
<reference evidence="1" key="1">
    <citation type="submission" date="2020-03" db="EMBL/GenBank/DDBJ databases">
        <title>The deep terrestrial virosphere.</title>
        <authorList>
            <person name="Holmfeldt K."/>
            <person name="Nilsson E."/>
            <person name="Simone D."/>
            <person name="Lopez-Fernandez M."/>
            <person name="Wu X."/>
            <person name="de Brujin I."/>
            <person name="Lundin D."/>
            <person name="Andersson A."/>
            <person name="Bertilsson S."/>
            <person name="Dopson M."/>
        </authorList>
    </citation>
    <scope>NUCLEOTIDE SEQUENCE</scope>
    <source>
        <strain evidence="1">MM415A01569</strain>
        <strain evidence="2">MM415B02398</strain>
    </source>
</reference>
<gene>
    <name evidence="1" type="ORF">MM415A01569_0006</name>
    <name evidence="2" type="ORF">MM415B02398_0010</name>
</gene>
<name>A0A6M3K4A9_9ZZZZ</name>
<organism evidence="1">
    <name type="scientific">viral metagenome</name>
    <dbReference type="NCBI Taxonomy" id="1070528"/>
    <lineage>
        <taxon>unclassified sequences</taxon>
        <taxon>metagenomes</taxon>
        <taxon>organismal metagenomes</taxon>
    </lineage>
</organism>
<proteinExistence type="predicted"/>